<dbReference type="Proteomes" id="UP000268059">
    <property type="component" value="Chromosome"/>
</dbReference>
<keyword evidence="2" id="KW-0813">Transport</keyword>
<evidence type="ECO:0000256" key="1">
    <source>
        <dbReference type="ARBA" id="ARBA00004429"/>
    </source>
</evidence>
<feature type="transmembrane region" description="Helical" evidence="8">
    <location>
        <begin position="288"/>
        <end position="313"/>
    </location>
</feature>
<dbReference type="InterPro" id="IPR036259">
    <property type="entry name" value="MFS_trans_sf"/>
</dbReference>
<accession>A0A3G9JNV8</accession>
<dbReference type="PANTHER" id="PTHR23522">
    <property type="entry name" value="BLL5896 PROTEIN"/>
    <property type="match status" value="1"/>
</dbReference>
<keyword evidence="7 8" id="KW-0472">Membrane</keyword>
<dbReference type="FunCoup" id="A0A3G9JNV8">
    <property type="interactions" value="32"/>
</dbReference>
<feature type="transmembrane region" description="Helical" evidence="8">
    <location>
        <begin position="33"/>
        <end position="56"/>
    </location>
</feature>
<dbReference type="EMBL" id="AP019309">
    <property type="protein sequence ID" value="BBH25928.1"/>
    <property type="molecule type" value="Genomic_DNA"/>
</dbReference>
<feature type="transmembrane region" description="Helical" evidence="8">
    <location>
        <begin position="357"/>
        <end position="377"/>
    </location>
</feature>
<feature type="transmembrane region" description="Helical" evidence="8">
    <location>
        <begin position="155"/>
        <end position="175"/>
    </location>
</feature>
<dbReference type="PANTHER" id="PTHR23522:SF10">
    <property type="entry name" value="3-PHENYLPROPIONIC ACID TRANSPORTER-RELATED"/>
    <property type="match status" value="1"/>
</dbReference>
<dbReference type="InParanoid" id="A0A3G9JNV8"/>
<evidence type="ECO:0000256" key="6">
    <source>
        <dbReference type="ARBA" id="ARBA00022989"/>
    </source>
</evidence>
<gene>
    <name evidence="10" type="ORF">SG0102_08620</name>
</gene>
<evidence type="ECO:0000313" key="11">
    <source>
        <dbReference type="Proteomes" id="UP000268059"/>
    </source>
</evidence>
<dbReference type="InterPro" id="IPR024989">
    <property type="entry name" value="MFS_assoc_dom"/>
</dbReference>
<feature type="transmembrane region" description="Helical" evidence="8">
    <location>
        <begin position="124"/>
        <end position="149"/>
    </location>
</feature>
<name>A0A3G9JNV8_9FIRM</name>
<comment type="subcellular location">
    <subcellularLocation>
        <location evidence="1">Cell inner membrane</location>
        <topology evidence="1">Multi-pass membrane protein</topology>
    </subcellularLocation>
</comment>
<keyword evidence="4" id="KW-0997">Cell inner membrane</keyword>
<dbReference type="KEGG" id="ebm:SG0102_08620"/>
<evidence type="ECO:0000256" key="3">
    <source>
        <dbReference type="ARBA" id="ARBA00022475"/>
    </source>
</evidence>
<evidence type="ECO:0000256" key="2">
    <source>
        <dbReference type="ARBA" id="ARBA00022448"/>
    </source>
</evidence>
<evidence type="ECO:0000259" key="9">
    <source>
        <dbReference type="PROSITE" id="PS50850"/>
    </source>
</evidence>
<evidence type="ECO:0000256" key="8">
    <source>
        <dbReference type="SAM" id="Phobius"/>
    </source>
</evidence>
<dbReference type="GO" id="GO:0022857">
    <property type="term" value="F:transmembrane transporter activity"/>
    <property type="evidence" value="ECO:0007669"/>
    <property type="project" value="InterPro"/>
</dbReference>
<dbReference type="PROSITE" id="PS50850">
    <property type="entry name" value="MFS"/>
    <property type="match status" value="1"/>
</dbReference>
<feature type="transmembrane region" description="Helical" evidence="8">
    <location>
        <begin position="202"/>
        <end position="224"/>
    </location>
</feature>
<dbReference type="Gene3D" id="1.20.1250.20">
    <property type="entry name" value="MFS general substrate transporter like domains"/>
    <property type="match status" value="2"/>
</dbReference>
<feature type="domain" description="Major facilitator superfamily (MFS) profile" evidence="9">
    <location>
        <begin position="186"/>
        <end position="388"/>
    </location>
</feature>
<feature type="transmembrane region" description="Helical" evidence="8">
    <location>
        <begin position="325"/>
        <end position="345"/>
    </location>
</feature>
<reference evidence="10 11" key="1">
    <citation type="submission" date="2018-11" db="EMBL/GenBank/DDBJ databases">
        <title>Novel Erysipelotrichaceae bacterium isolated from small intestine of a swine.</title>
        <authorList>
            <person name="Kim J.S."/>
            <person name="Choe H."/>
            <person name="Lee Y.R."/>
            <person name="Kim K.M."/>
            <person name="Park D.S."/>
        </authorList>
    </citation>
    <scope>NUCLEOTIDE SEQUENCE [LARGE SCALE GENOMIC DNA]</scope>
    <source>
        <strain evidence="10 11">SG0102</strain>
    </source>
</reference>
<keyword evidence="11" id="KW-1185">Reference proteome</keyword>
<keyword evidence="5 8" id="KW-0812">Transmembrane</keyword>
<evidence type="ECO:0000256" key="7">
    <source>
        <dbReference type="ARBA" id="ARBA00023136"/>
    </source>
</evidence>
<evidence type="ECO:0000256" key="4">
    <source>
        <dbReference type="ARBA" id="ARBA00022519"/>
    </source>
</evidence>
<keyword evidence="3" id="KW-1003">Cell membrane</keyword>
<dbReference type="Pfam" id="PF12832">
    <property type="entry name" value="MFS_1_like"/>
    <property type="match status" value="1"/>
</dbReference>
<evidence type="ECO:0000313" key="10">
    <source>
        <dbReference type="EMBL" id="BBH25928.1"/>
    </source>
</evidence>
<protein>
    <recommendedName>
        <fullName evidence="9">Major facilitator superfamily (MFS) profile domain-containing protein</fullName>
    </recommendedName>
</protein>
<dbReference type="SUPFAM" id="SSF103473">
    <property type="entry name" value="MFS general substrate transporter"/>
    <property type="match status" value="1"/>
</dbReference>
<dbReference type="AlphaFoldDB" id="A0A3G9JNV8"/>
<sequence>MKYNLLHLFYWITYCCVYGFVAIFLHYKGLSNTQIGIVTGLGAAITIITSPYIASLIGKIKGMTTKKLVTLTFIGQFILYALMSFLPLPAPILIILYIALISLMAADVPVLSQICMDYLKDGEYLNFGLSRGIGSLSYASGAAVMGILVDVLNPLSIVAVHVISGIGVLIMLASLPDVKVKEESTATQKISMLTFMKTYKKYTLMLIAFMFPVAAATGLGTYLINIVTHLGGSSSLFGIATFLSAGSELPFMAITHKLLKRFKPVQLLMVASFFYVVRNLTICLAPNLVILIIGLLFQGISYGIFTAVITIYANDYVKSEHGMMAQTLLAVIVTGIGSTIVNFVGGRLQDTFGLSSMLIFMAVMTLIGFVMMLAIYLKGDHNEAKLNG</sequence>
<keyword evidence="6 8" id="KW-1133">Transmembrane helix</keyword>
<dbReference type="GO" id="GO:0005886">
    <property type="term" value="C:plasma membrane"/>
    <property type="evidence" value="ECO:0007669"/>
    <property type="project" value="UniProtKB-SubCell"/>
</dbReference>
<feature type="transmembrane region" description="Helical" evidence="8">
    <location>
        <begin position="236"/>
        <end position="253"/>
    </location>
</feature>
<proteinExistence type="predicted"/>
<organism evidence="10 11">
    <name type="scientific">Intestinibaculum porci</name>
    <dbReference type="NCBI Taxonomy" id="2487118"/>
    <lineage>
        <taxon>Bacteria</taxon>
        <taxon>Bacillati</taxon>
        <taxon>Bacillota</taxon>
        <taxon>Erysipelotrichia</taxon>
        <taxon>Erysipelotrichales</taxon>
        <taxon>Erysipelotrichaceae</taxon>
        <taxon>Intestinibaculum</taxon>
    </lineage>
</organism>
<evidence type="ECO:0000256" key="5">
    <source>
        <dbReference type="ARBA" id="ARBA00022692"/>
    </source>
</evidence>
<feature type="transmembrane region" description="Helical" evidence="8">
    <location>
        <begin position="7"/>
        <end position="27"/>
    </location>
</feature>
<dbReference type="InterPro" id="IPR020846">
    <property type="entry name" value="MFS_dom"/>
</dbReference>
<feature type="transmembrane region" description="Helical" evidence="8">
    <location>
        <begin position="265"/>
        <end position="282"/>
    </location>
</feature>